<proteinExistence type="predicted"/>
<evidence type="ECO:0000313" key="2">
    <source>
        <dbReference type="Proteomes" id="UP001138540"/>
    </source>
</evidence>
<reference evidence="1 2" key="1">
    <citation type="submission" date="2020-08" db="EMBL/GenBank/DDBJ databases">
        <title>Exploring microbial biodiversity for novel pathways involved in the catabolism of aromatic compounds derived from lignin.</title>
        <authorList>
            <person name="Elkins J."/>
        </authorList>
    </citation>
    <scope>NUCLEOTIDE SEQUENCE [LARGE SCALE GENOMIC DNA]</scope>
    <source>
        <strain evidence="1 2">B1D3A</strain>
    </source>
</reference>
<protein>
    <recommendedName>
        <fullName evidence="3">Heavy-metal-associated domain-containing protein</fullName>
    </recommendedName>
</protein>
<organism evidence="1 2">
    <name type="scientific">Sphingobium lignivorans</name>
    <dbReference type="NCBI Taxonomy" id="2735886"/>
    <lineage>
        <taxon>Bacteria</taxon>
        <taxon>Pseudomonadati</taxon>
        <taxon>Pseudomonadota</taxon>
        <taxon>Alphaproteobacteria</taxon>
        <taxon>Sphingomonadales</taxon>
        <taxon>Sphingomonadaceae</taxon>
        <taxon>Sphingobium</taxon>
    </lineage>
</organism>
<accession>A0ABR6NE49</accession>
<evidence type="ECO:0008006" key="3">
    <source>
        <dbReference type="Google" id="ProtNLM"/>
    </source>
</evidence>
<keyword evidence="2" id="KW-1185">Reference proteome</keyword>
<comment type="caution">
    <text evidence="1">The sequence shown here is derived from an EMBL/GenBank/DDBJ whole genome shotgun (WGS) entry which is preliminary data.</text>
</comment>
<dbReference type="EMBL" id="JACHKA010000001">
    <property type="protein sequence ID" value="MBB5985557.1"/>
    <property type="molecule type" value="Genomic_DNA"/>
</dbReference>
<evidence type="ECO:0000313" key="1">
    <source>
        <dbReference type="EMBL" id="MBB5985557.1"/>
    </source>
</evidence>
<sequence>MTLSLPSLRPIHLVFLLVLAAFAAVLVAQIEGERGIAPIASNGDFEVRDIRVDVYGPNADAARATGWRLAQRLGWRALWQRTNGAGGPMLGDGVLDGLVSGIEVQQEQIGPNRYIATLAVMFDRARAGQALGVSGQIMRSPPLLVIPVLWDGGAATTFERPSEWQKAWAMFRTAESSIDYVRTVGDGADPMLLNAGQTGRRGRNWWRVLLDLYGAADVIMPIARLERTWPGGPVTGHFTARYGPDNHLIGSFTMTVNRSQDVPKMMADAVGRIDALYARALASGTLRPDPSLVIEEPVNAVELEGVENLDSLLAALPSEEGTGQVNGGLTIMVDTPSPTSLSEVQALLRSVPGVSGISTTSLALGGTSVMQLGFAGSADQLRVALEARGFSVSGSGSTLRIVRRPGAPAAQPTPGGGDR</sequence>
<dbReference type="Proteomes" id="UP001138540">
    <property type="component" value="Unassembled WGS sequence"/>
</dbReference>
<dbReference type="RefSeq" id="WP_338056696.1">
    <property type="nucleotide sequence ID" value="NZ_JACHKA010000001.1"/>
</dbReference>
<name>A0ABR6NE49_9SPHN</name>
<gene>
    <name evidence="1" type="ORF">HNP60_001531</name>
</gene>